<feature type="transmembrane region" description="Helical" evidence="1">
    <location>
        <begin position="82"/>
        <end position="100"/>
    </location>
</feature>
<name>A0A6B9XU00_PICSI</name>
<dbReference type="EMBL" id="MK697699">
    <property type="protein sequence ID" value="QHR89725.1"/>
    <property type="molecule type" value="Genomic_DNA"/>
</dbReference>
<keyword evidence="2" id="KW-0496">Mitochondrion</keyword>
<evidence type="ECO:0000256" key="1">
    <source>
        <dbReference type="SAM" id="Phobius"/>
    </source>
</evidence>
<organism evidence="2">
    <name type="scientific">Picea sitchensis</name>
    <name type="common">Sitka spruce</name>
    <name type="synonym">Pinus sitchensis</name>
    <dbReference type="NCBI Taxonomy" id="3332"/>
    <lineage>
        <taxon>Eukaryota</taxon>
        <taxon>Viridiplantae</taxon>
        <taxon>Streptophyta</taxon>
        <taxon>Embryophyta</taxon>
        <taxon>Tracheophyta</taxon>
        <taxon>Spermatophyta</taxon>
        <taxon>Pinopsida</taxon>
        <taxon>Pinidae</taxon>
        <taxon>Conifers I</taxon>
        <taxon>Pinales</taxon>
        <taxon>Pinaceae</taxon>
        <taxon>Picea</taxon>
    </lineage>
</organism>
<geneLocation type="mitochondrion" evidence="2"/>
<keyword evidence="1" id="KW-0472">Membrane</keyword>
<protein>
    <submittedName>
        <fullName evidence="2">Uncharacterized protein</fullName>
    </submittedName>
</protein>
<keyword evidence="1" id="KW-1133">Transmembrane helix</keyword>
<proteinExistence type="predicted"/>
<dbReference type="AlphaFoldDB" id="A0A6B9XU00"/>
<evidence type="ECO:0000313" key="2">
    <source>
        <dbReference type="EMBL" id="QHR89725.1"/>
    </source>
</evidence>
<accession>A0A6B9XU00</accession>
<sequence length="108" mass="12316">MMVRSGEGCHALLSCYWHWSPALPFISYRALKRAMALGRVPHPDLPMVPLLMNPGQLNMELLLELLLGMELLLLVPIPRRPLTKMLMLVINMLVGLMFMIEMKSLMDT</sequence>
<keyword evidence="1" id="KW-0812">Transmembrane</keyword>
<reference evidence="2" key="1">
    <citation type="submission" date="2019-03" db="EMBL/GenBank/DDBJ databases">
        <title>Largest Complete Mitochondrial Genome of a Gymnosperm, Sitka Spruce (Picea sitchensis), Indicates Complex Physical Structure.</title>
        <authorList>
            <person name="Jackman S.D."/>
            <person name="Coombe L."/>
            <person name="Warren R."/>
            <person name="Kirk H."/>
            <person name="Trinh E."/>
            <person name="McLeod T."/>
            <person name="Pleasance S."/>
            <person name="Pandoh P."/>
            <person name="Zhao Y."/>
            <person name="Coope R."/>
            <person name="Bousquet J."/>
            <person name="Bohlmann J.C."/>
            <person name="Jones S.J.M."/>
            <person name="Birol I."/>
        </authorList>
    </citation>
    <scope>NUCLEOTIDE SEQUENCE</scope>
    <source>
        <strain evidence="2">Q903</strain>
    </source>
</reference>
<gene>
    <name evidence="2" type="primary">orf03770</name>
    <name evidence="2" type="ORF">Q903MT_gene3747</name>
</gene>